<evidence type="ECO:0000259" key="11">
    <source>
        <dbReference type="Pfam" id="PF02885"/>
    </source>
</evidence>
<comment type="function">
    <text evidence="9">Catalyzes the transfer of the phosphoribosyl group of 5-phosphorylribose-1-pyrophosphate (PRPP) to anthranilate to yield N-(5'-phosphoribosyl)-anthranilate (PRA).</text>
</comment>
<proteinExistence type="inferred from homology"/>
<feature type="binding site" evidence="9">
    <location>
        <position position="225"/>
    </location>
    <ligand>
        <name>Mg(2+)</name>
        <dbReference type="ChEBI" id="CHEBI:18420"/>
        <label>2</label>
    </ligand>
</feature>
<dbReference type="InterPro" id="IPR036320">
    <property type="entry name" value="Glycosyl_Trfase_fam3_N_dom_sf"/>
</dbReference>
<dbReference type="FunFam" id="3.40.1030.10:FF:000002">
    <property type="entry name" value="Anthranilate phosphoribosyltransferase"/>
    <property type="match status" value="1"/>
</dbReference>
<dbReference type="HAMAP" id="MF_00211">
    <property type="entry name" value="TrpD"/>
    <property type="match status" value="1"/>
</dbReference>
<feature type="binding site" evidence="9">
    <location>
        <position position="224"/>
    </location>
    <ligand>
        <name>Mg(2+)</name>
        <dbReference type="ChEBI" id="CHEBI:18420"/>
        <label>2</label>
    </ligand>
</feature>
<feature type="binding site" evidence="9">
    <location>
        <position position="110"/>
    </location>
    <ligand>
        <name>anthranilate</name>
        <dbReference type="ChEBI" id="CHEBI:16567"/>
        <label>1</label>
    </ligand>
</feature>
<protein>
    <recommendedName>
        <fullName evidence="9">Anthranilate phosphoribosyltransferase</fullName>
        <ecNumber evidence="9">2.4.2.18</ecNumber>
    </recommendedName>
</protein>
<dbReference type="SUPFAM" id="SSF47648">
    <property type="entry name" value="Nucleoside phosphorylase/phosphoribosyltransferase N-terminal domain"/>
    <property type="match status" value="1"/>
</dbReference>
<dbReference type="SUPFAM" id="SSF52418">
    <property type="entry name" value="Nucleoside phosphorylase/phosphoribosyltransferase catalytic domain"/>
    <property type="match status" value="1"/>
</dbReference>
<feature type="binding site" evidence="9">
    <location>
        <position position="165"/>
    </location>
    <ligand>
        <name>anthranilate</name>
        <dbReference type="ChEBI" id="CHEBI:16567"/>
        <label>2</label>
    </ligand>
</feature>
<evidence type="ECO:0000256" key="2">
    <source>
        <dbReference type="ARBA" id="ARBA00022605"/>
    </source>
</evidence>
<dbReference type="PANTHER" id="PTHR43285:SF2">
    <property type="entry name" value="ANTHRANILATE PHOSPHORIBOSYLTRANSFERASE"/>
    <property type="match status" value="1"/>
</dbReference>
<keyword evidence="2 9" id="KW-0028">Amino-acid biosynthesis</keyword>
<comment type="cofactor">
    <cofactor evidence="9">
        <name>Mg(2+)</name>
        <dbReference type="ChEBI" id="CHEBI:18420"/>
    </cofactor>
    <text evidence="9">Binds 2 magnesium ions per monomer.</text>
</comment>
<dbReference type="Pfam" id="PF00591">
    <property type="entry name" value="Glycos_transf_3"/>
    <property type="match status" value="1"/>
</dbReference>
<comment type="pathway">
    <text evidence="1 9">Amino-acid biosynthesis; L-tryptophan biosynthesis; L-tryptophan from chorismate: step 2/5.</text>
</comment>
<feature type="binding site" evidence="9">
    <location>
        <position position="79"/>
    </location>
    <ligand>
        <name>5-phospho-alpha-D-ribose 1-diphosphate</name>
        <dbReference type="ChEBI" id="CHEBI:58017"/>
    </ligand>
</feature>
<gene>
    <name evidence="9 12" type="primary">trpD</name>
    <name evidence="12" type="ORF">ENS56_12660</name>
</gene>
<comment type="similarity">
    <text evidence="9">Belongs to the anthranilate phosphoribosyltransferase family.</text>
</comment>
<feature type="domain" description="Glycosyl transferase family 3 N-terminal" evidence="11">
    <location>
        <begin position="2"/>
        <end position="64"/>
    </location>
</feature>
<keyword evidence="6 9" id="KW-0057">Aromatic amino acid biosynthesis</keyword>
<dbReference type="Gene3D" id="3.40.1030.10">
    <property type="entry name" value="Nucleoside phosphorylase/phosphoribosyltransferase catalytic domain"/>
    <property type="match status" value="1"/>
</dbReference>
<dbReference type="PANTHER" id="PTHR43285">
    <property type="entry name" value="ANTHRANILATE PHOSPHORIBOSYLTRANSFERASE"/>
    <property type="match status" value="1"/>
</dbReference>
<dbReference type="InterPro" id="IPR000312">
    <property type="entry name" value="Glycosyl_Trfase_fam3"/>
</dbReference>
<evidence type="ECO:0000256" key="9">
    <source>
        <dbReference type="HAMAP-Rule" id="MF_00211"/>
    </source>
</evidence>
<sequence>MKQVIEKLLEDSHLSFEEAYSVMTSIMEGTASSVMISSFLTAMKAKGETAEEVAGFAKAMREHSIKIKCDNPNVIDVCGTGGDNSGTFNISTATAFVVAAFGVPVAKHGNRSISSNSGSADVLKALGVNINMSPQIAERALNEIGVTFLFAPLYHPAMKFAAPVRQELKIRTVFNILGPLTNPVNLKKQMIGTFSNEAAELLCTASKYLDYEKISVICNNNKYDEILLEHKTNVYELNDKKQITFYQLSNYDFNYDQINSESIKGGTPEENAELILDIFQNHKLNGAFHTICANSAMALKVAGVFDNLSDAAKAAEEVILSNKAINKLKQLVEISNS</sequence>
<feature type="binding site" evidence="9">
    <location>
        <position position="79"/>
    </location>
    <ligand>
        <name>anthranilate</name>
        <dbReference type="ChEBI" id="CHEBI:16567"/>
        <label>1</label>
    </ligand>
</feature>
<feature type="binding site" evidence="9">
    <location>
        <position position="91"/>
    </location>
    <ligand>
        <name>Mg(2+)</name>
        <dbReference type="ChEBI" id="CHEBI:18420"/>
        <label>1</label>
    </ligand>
</feature>
<comment type="subunit">
    <text evidence="9">Homodimer.</text>
</comment>
<evidence type="ECO:0000256" key="6">
    <source>
        <dbReference type="ARBA" id="ARBA00023141"/>
    </source>
</evidence>
<keyword evidence="5 9" id="KW-0822">Tryptophan biosynthesis</keyword>
<organism evidence="12">
    <name type="scientific">Ignavibacterium album</name>
    <dbReference type="NCBI Taxonomy" id="591197"/>
    <lineage>
        <taxon>Bacteria</taxon>
        <taxon>Pseudomonadati</taxon>
        <taxon>Ignavibacteriota</taxon>
        <taxon>Ignavibacteria</taxon>
        <taxon>Ignavibacteriales</taxon>
        <taxon>Ignavibacteriaceae</taxon>
        <taxon>Ignavibacterium</taxon>
    </lineage>
</organism>
<dbReference type="NCBIfam" id="TIGR01245">
    <property type="entry name" value="trpD"/>
    <property type="match status" value="1"/>
</dbReference>
<dbReference type="InterPro" id="IPR005940">
    <property type="entry name" value="Anthranilate_Pribosyl_Tfrase"/>
</dbReference>
<dbReference type="AlphaFoldDB" id="A0A832G7V0"/>
<comment type="catalytic activity">
    <reaction evidence="7 9">
        <text>N-(5-phospho-beta-D-ribosyl)anthranilate + diphosphate = 5-phospho-alpha-D-ribose 1-diphosphate + anthranilate</text>
        <dbReference type="Rhea" id="RHEA:11768"/>
        <dbReference type="ChEBI" id="CHEBI:16567"/>
        <dbReference type="ChEBI" id="CHEBI:18277"/>
        <dbReference type="ChEBI" id="CHEBI:33019"/>
        <dbReference type="ChEBI" id="CHEBI:58017"/>
        <dbReference type="EC" id="2.4.2.18"/>
    </reaction>
</comment>
<keyword evidence="9" id="KW-0460">Magnesium</keyword>
<keyword evidence="4 9" id="KW-0808">Transferase</keyword>
<feature type="binding site" evidence="9">
    <location>
        <begin position="107"/>
        <end position="115"/>
    </location>
    <ligand>
        <name>5-phospho-alpha-D-ribose 1-diphosphate</name>
        <dbReference type="ChEBI" id="CHEBI:58017"/>
    </ligand>
</feature>
<dbReference type="GO" id="GO:0000162">
    <property type="term" value="P:L-tryptophan biosynthetic process"/>
    <property type="evidence" value="ECO:0007669"/>
    <property type="project" value="UniProtKB-UniRule"/>
</dbReference>
<feature type="binding site" evidence="9">
    <location>
        <position position="119"/>
    </location>
    <ligand>
        <name>5-phospho-alpha-D-ribose 1-diphosphate</name>
        <dbReference type="ChEBI" id="CHEBI:58017"/>
    </ligand>
</feature>
<feature type="binding site" evidence="9">
    <location>
        <begin position="89"/>
        <end position="92"/>
    </location>
    <ligand>
        <name>5-phospho-alpha-D-ribose 1-diphosphate</name>
        <dbReference type="ChEBI" id="CHEBI:58017"/>
    </ligand>
</feature>
<comment type="caution">
    <text evidence="12">The sequence shown here is derived from an EMBL/GenBank/DDBJ whole genome shotgun (WGS) entry which is preliminary data.</text>
</comment>
<dbReference type="GO" id="GO:0004048">
    <property type="term" value="F:anthranilate phosphoribosyltransferase activity"/>
    <property type="evidence" value="ECO:0007669"/>
    <property type="project" value="UniProtKB-UniRule"/>
</dbReference>
<dbReference type="InterPro" id="IPR035902">
    <property type="entry name" value="Nuc_phospho_transferase"/>
</dbReference>
<dbReference type="UniPathway" id="UPA00035">
    <property type="reaction ID" value="UER00041"/>
</dbReference>
<evidence type="ECO:0000256" key="4">
    <source>
        <dbReference type="ARBA" id="ARBA00022679"/>
    </source>
</evidence>
<accession>A0A832G7V0</accession>
<comment type="caution">
    <text evidence="9">Lacks conserved residue(s) required for the propagation of feature annotation.</text>
</comment>
<dbReference type="EMBL" id="DSVI01000020">
    <property type="protein sequence ID" value="HGT48881.1"/>
    <property type="molecule type" value="Genomic_DNA"/>
</dbReference>
<dbReference type="InterPro" id="IPR017459">
    <property type="entry name" value="Glycosyl_Trfase_fam3_N_dom"/>
</dbReference>
<dbReference type="Gene3D" id="1.20.970.10">
    <property type="entry name" value="Transferase, Pyrimidine Nucleoside Phosphorylase, Chain C"/>
    <property type="match status" value="1"/>
</dbReference>
<keyword evidence="3 9" id="KW-0328">Glycosyltransferase</keyword>
<evidence type="ECO:0000259" key="10">
    <source>
        <dbReference type="Pfam" id="PF00591"/>
    </source>
</evidence>
<feature type="binding site" evidence="9">
    <location>
        <position position="225"/>
    </location>
    <ligand>
        <name>Mg(2+)</name>
        <dbReference type="ChEBI" id="CHEBI:18420"/>
        <label>1</label>
    </ligand>
</feature>
<dbReference type="EC" id="2.4.2.18" evidence="9"/>
<reference evidence="12" key="1">
    <citation type="journal article" date="2020" name="mSystems">
        <title>Genome- and Community-Level Interaction Insights into Carbon Utilization and Element Cycling Functions of Hydrothermarchaeota in Hydrothermal Sediment.</title>
        <authorList>
            <person name="Zhou Z."/>
            <person name="Liu Y."/>
            <person name="Xu W."/>
            <person name="Pan J."/>
            <person name="Luo Z.H."/>
            <person name="Li M."/>
        </authorList>
    </citation>
    <scope>NUCLEOTIDE SEQUENCE [LARGE SCALE GENOMIC DNA]</scope>
    <source>
        <strain evidence="12">SpSt-500</strain>
    </source>
</reference>
<evidence type="ECO:0000256" key="5">
    <source>
        <dbReference type="ARBA" id="ARBA00022822"/>
    </source>
</evidence>
<keyword evidence="9" id="KW-0479">Metal-binding</keyword>
<dbReference type="GO" id="GO:0000287">
    <property type="term" value="F:magnesium ion binding"/>
    <property type="evidence" value="ECO:0007669"/>
    <property type="project" value="UniProtKB-UniRule"/>
</dbReference>
<evidence type="ECO:0000256" key="1">
    <source>
        <dbReference type="ARBA" id="ARBA00004907"/>
    </source>
</evidence>
<evidence type="ECO:0000256" key="3">
    <source>
        <dbReference type="ARBA" id="ARBA00022676"/>
    </source>
</evidence>
<evidence type="ECO:0000256" key="7">
    <source>
        <dbReference type="ARBA" id="ARBA00052328"/>
    </source>
</evidence>
<name>A0A832G7V0_9BACT</name>
<dbReference type="GO" id="GO:0005829">
    <property type="term" value="C:cytosol"/>
    <property type="evidence" value="ECO:0007669"/>
    <property type="project" value="TreeGrafter"/>
</dbReference>
<feature type="domain" description="Glycosyl transferase family 3" evidence="10">
    <location>
        <begin position="72"/>
        <end position="324"/>
    </location>
</feature>
<evidence type="ECO:0000313" key="12">
    <source>
        <dbReference type="EMBL" id="HGT48881.1"/>
    </source>
</evidence>
<feature type="binding site" evidence="9">
    <location>
        <position position="87"/>
    </location>
    <ligand>
        <name>5-phospho-alpha-D-ribose 1-diphosphate</name>
        <dbReference type="ChEBI" id="CHEBI:58017"/>
    </ligand>
</feature>
<evidence type="ECO:0000256" key="8">
    <source>
        <dbReference type="ARBA" id="ARBA00061188"/>
    </source>
</evidence>
<dbReference type="Pfam" id="PF02885">
    <property type="entry name" value="Glycos_trans_3N"/>
    <property type="match status" value="1"/>
</dbReference>
<feature type="binding site" evidence="9">
    <location>
        <begin position="82"/>
        <end position="83"/>
    </location>
    <ligand>
        <name>5-phospho-alpha-D-ribose 1-diphosphate</name>
        <dbReference type="ChEBI" id="CHEBI:58017"/>
    </ligand>
</feature>
<comment type="similarity">
    <text evidence="8">In the C-terminal section; belongs to the anthranilate phosphoribosyltransferase family.</text>
</comment>